<dbReference type="AlphaFoldDB" id="A0A6I6EAB4"/>
<gene>
    <name evidence="2" type="ORF">D7D94_10570</name>
</gene>
<dbReference type="Pfam" id="PF05258">
    <property type="entry name" value="DciA"/>
    <property type="match status" value="1"/>
</dbReference>
<proteinExistence type="predicted"/>
<dbReference type="RefSeq" id="WP_156242574.1">
    <property type="nucleotide sequence ID" value="NZ_BAAAZL010000004.1"/>
</dbReference>
<accession>A0A6I6EAB4</accession>
<reference evidence="2 3" key="1">
    <citation type="submission" date="2018-09" db="EMBL/GenBank/DDBJ databases">
        <title>Whole genome sequencing of Microbacterium oryzae strain MB-10T.</title>
        <authorList>
            <person name="Das S.K."/>
        </authorList>
    </citation>
    <scope>NUCLEOTIDE SEQUENCE [LARGE SCALE GENOMIC DNA]</scope>
    <source>
        <strain evidence="2 3">MB-10</strain>
    </source>
</reference>
<evidence type="ECO:0000256" key="1">
    <source>
        <dbReference type="SAM" id="MobiDB-lite"/>
    </source>
</evidence>
<dbReference type="Proteomes" id="UP000422989">
    <property type="component" value="Chromosome"/>
</dbReference>
<dbReference type="InterPro" id="IPR007922">
    <property type="entry name" value="DciA-like"/>
</dbReference>
<keyword evidence="3" id="KW-1185">Reference proteome</keyword>
<dbReference type="PANTHER" id="PTHR36456">
    <property type="entry name" value="UPF0232 PROTEIN SCO3875"/>
    <property type="match status" value="1"/>
</dbReference>
<feature type="region of interest" description="Disordered" evidence="1">
    <location>
        <begin position="26"/>
        <end position="51"/>
    </location>
</feature>
<evidence type="ECO:0000313" key="3">
    <source>
        <dbReference type="Proteomes" id="UP000422989"/>
    </source>
</evidence>
<dbReference type="PANTHER" id="PTHR36456:SF1">
    <property type="entry name" value="UPF0232 PROTEIN SCO3875"/>
    <property type="match status" value="1"/>
</dbReference>
<protein>
    <submittedName>
        <fullName evidence="2">DUF721 domain-containing protein</fullName>
    </submittedName>
</protein>
<evidence type="ECO:0000313" key="2">
    <source>
        <dbReference type="EMBL" id="QGU28068.1"/>
    </source>
</evidence>
<organism evidence="2 3">
    <name type="scientific">Microbacterium oryzae</name>
    <dbReference type="NCBI Taxonomy" id="743009"/>
    <lineage>
        <taxon>Bacteria</taxon>
        <taxon>Bacillati</taxon>
        <taxon>Actinomycetota</taxon>
        <taxon>Actinomycetes</taxon>
        <taxon>Micrococcales</taxon>
        <taxon>Microbacteriaceae</taxon>
        <taxon>Microbacterium</taxon>
    </lineage>
</organism>
<dbReference type="OrthoDB" id="5516926at2"/>
<sequence>MAEPEVPETIATYLRLRGLEPSKRYKKKRRVVDDDDENAPFAPGRDPKPLGEAIDVLTRSSGWEPHLQREDLALNWEEIAGAENAAHSHIETFSRGVVVVRCDSTPRSKQMHMMRSHFLTRVIQLYPEAGVTEIRFFGPDVPSWNHGIRRVPGRGPRDTYG</sequence>
<dbReference type="EMBL" id="CP032550">
    <property type="protein sequence ID" value="QGU28068.1"/>
    <property type="molecule type" value="Genomic_DNA"/>
</dbReference>
<dbReference type="KEGG" id="moj:D7D94_10570"/>
<name>A0A6I6EAB4_9MICO</name>